<organism evidence="1 2">
    <name type="scientific">Malus domestica</name>
    <name type="common">Apple</name>
    <name type="synonym">Pyrus malus</name>
    <dbReference type="NCBI Taxonomy" id="3750"/>
    <lineage>
        <taxon>Eukaryota</taxon>
        <taxon>Viridiplantae</taxon>
        <taxon>Streptophyta</taxon>
        <taxon>Embryophyta</taxon>
        <taxon>Tracheophyta</taxon>
        <taxon>Spermatophyta</taxon>
        <taxon>Magnoliopsida</taxon>
        <taxon>eudicotyledons</taxon>
        <taxon>Gunneridae</taxon>
        <taxon>Pentapetalae</taxon>
        <taxon>rosids</taxon>
        <taxon>fabids</taxon>
        <taxon>Rosales</taxon>
        <taxon>Rosaceae</taxon>
        <taxon>Amygdaloideae</taxon>
        <taxon>Maleae</taxon>
        <taxon>Malus</taxon>
    </lineage>
</organism>
<comment type="caution">
    <text evidence="1">The sequence shown here is derived from an EMBL/GenBank/DDBJ whole genome shotgun (WGS) entry which is preliminary data.</text>
</comment>
<reference evidence="1 2" key="1">
    <citation type="submission" date="2018-10" db="EMBL/GenBank/DDBJ databases">
        <title>A high-quality apple genome assembly.</title>
        <authorList>
            <person name="Hu J."/>
        </authorList>
    </citation>
    <scope>NUCLEOTIDE SEQUENCE [LARGE SCALE GENOMIC DNA]</scope>
    <source>
        <strain evidence="2">cv. HFTH1</strain>
        <tissue evidence="1">Young leaf</tissue>
    </source>
</reference>
<accession>A0A498JBK6</accession>
<protein>
    <submittedName>
        <fullName evidence="1">Uncharacterized protein</fullName>
    </submittedName>
</protein>
<name>A0A498JBK6_MALDO</name>
<evidence type="ECO:0000313" key="1">
    <source>
        <dbReference type="EMBL" id="RXH92167.1"/>
    </source>
</evidence>
<evidence type="ECO:0000313" key="2">
    <source>
        <dbReference type="Proteomes" id="UP000290289"/>
    </source>
</evidence>
<dbReference type="AlphaFoldDB" id="A0A498JBK6"/>
<sequence length="69" mass="8018">MAHEAAVWEVAYHMRSPMIEFWVVGGTTWLLDILRYIICYTFVLGSLVRCNVAYLSQNFLSCNGFHCRN</sequence>
<proteinExistence type="predicted"/>
<gene>
    <name evidence="1" type="ORF">DVH24_021190</name>
</gene>
<dbReference type="Proteomes" id="UP000290289">
    <property type="component" value="Chromosome 8"/>
</dbReference>
<keyword evidence="2" id="KW-1185">Reference proteome</keyword>
<dbReference type="EMBL" id="RDQH01000334">
    <property type="protein sequence ID" value="RXH92167.1"/>
    <property type="molecule type" value="Genomic_DNA"/>
</dbReference>